<dbReference type="PANTHER" id="PTHR32552">
    <property type="entry name" value="FERRICHROME IRON RECEPTOR-RELATED"/>
    <property type="match status" value="1"/>
</dbReference>
<keyword evidence="7" id="KW-0406">Ion transport</keyword>
<dbReference type="NCBIfam" id="TIGR04056">
    <property type="entry name" value="OMP_RagA_SusC"/>
    <property type="match status" value="1"/>
</dbReference>
<evidence type="ECO:0000256" key="8">
    <source>
        <dbReference type="ARBA" id="ARBA00023077"/>
    </source>
</evidence>
<dbReference type="Pfam" id="PF13715">
    <property type="entry name" value="CarbopepD_reg_2"/>
    <property type="match status" value="1"/>
</dbReference>
<sequence length="1156" mass="128148">MKKKLKCEIKILLFFLFLFIPFFLSATAQEEKRISLDFANVPLSQVLNEIGKQTSLRIIYNTKDVNPDKIVSVKVNQERLASVMVNLLKNTNVAYTLKDDCLVLFSSKEKRNIENVQQRQQQDKRIIKGVISDEFGEPLMGVSIKIQGTGMGTITDLDGNYTIEVAGDKDVLVFSYIGYKTIVLSVVGATSFNIIMKEDSQQLGEVVITAMGIERKAESLTYATQQIGGKELTRAKDVNFVNSLQGKSAGLTITPNSSGAGGGSSKITLRGQSSILGNNQPLIVLDGIPMSNGMSGQSQEILMAASRDGGDLLSTINPDDIANISILKGPNAAALYGSAANNGVIIITTKSGREGKVKIDFSSNITLETPLVYPEQQKTFAPEIVGGEVRYNAWGNKISDITDDQLAMFPYLTKNPRNNVTDFFKTGQTYNNSISLNGGTEYSSTYFSYGNTTQKGLMDKNKFVRHNLFFKQSYNLFNDKLKLDLSLNYVTQKTINRPVIGKAKGSLPGLYLTPSAVDLRYFDKNRTYIADKDDPLVYNPALDPNVENDIVNPNLEGVAVQNFPWVNNPYINNPYFMLDAINDEALRDRIMASFTAKYQILKSLSAQARVSLDKTHDENTVLELATIRVAKNQTLGATYWGSRASHREIYSDYLLTYTEKFKEKISFNATVGTSFKRIKDHSIYMTKTNDNTYVSPNIPYPIPGALGSNKEGYKGTLLTGQDLTPTTNWETAVFATAQVGFWDKGYIDVSFRNDWSKAFQQFATHGKYKSFPYYSVGGNLLLKELLPFNMPKLDAMKLRASYSVVGNSIPAEFYAAQFANPLTGTIGARNPTFDNPKPETTRAFEVGLDATLFNNKLNLDVTIYQSTMENQFMRITTATGQTKPINSGKIRNRGIEFTTNYNVISTKDFRWSTGLNLSYNDNKIMDTYTAPDGTTDDCIMSASGVEIQTKFIKGGSYGDLYGKDFVYGDDGKIKIQDGKPVLTSEYSRYLGNTNAKFNFGWNNTFSYKDFSLYFLVDGKIGGKVISLTQAEMDFAGLSERSAEARLTNNGMVTLPDGQQITARNYYETVGGAHLDCIYKGTNVRLREISLGYTFYDLLGPSKHLTLSLIARNIGFLYKDSPVDPDISATAANAFGGVDSFTLPTTRSFGFNIKLTY</sequence>
<dbReference type="Gene3D" id="2.170.130.10">
    <property type="entry name" value="TonB-dependent receptor, plug domain"/>
    <property type="match status" value="1"/>
</dbReference>
<reference evidence="13 14" key="1">
    <citation type="journal article" date="2019" name="Nat. Med.">
        <title>A library of human gut bacterial isolates paired with longitudinal multiomics data enables mechanistic microbiome research.</title>
        <authorList>
            <person name="Poyet M."/>
            <person name="Groussin M."/>
            <person name="Gibbons S.M."/>
            <person name="Avila-Pacheco J."/>
            <person name="Jiang X."/>
            <person name="Kearney S.M."/>
            <person name="Perrotta A.R."/>
            <person name="Berdy B."/>
            <person name="Zhao S."/>
            <person name="Lieberman T.D."/>
            <person name="Swanson P.K."/>
            <person name="Smith M."/>
            <person name="Roesemann S."/>
            <person name="Alexander J.E."/>
            <person name="Rich S.A."/>
            <person name="Livny J."/>
            <person name="Vlamakis H."/>
            <person name="Clish C."/>
            <person name="Bullock K."/>
            <person name="Deik A."/>
            <person name="Scott J."/>
            <person name="Pierce K.A."/>
            <person name="Xavier R.J."/>
            <person name="Alm E.J."/>
        </authorList>
    </citation>
    <scope>NUCLEOTIDE SEQUENCE [LARGE SCALE GENOMIC DNA]</scope>
    <source>
        <strain evidence="13 14">BIOML-A10</strain>
    </source>
</reference>
<dbReference type="InterPro" id="IPR023997">
    <property type="entry name" value="TonB-dep_OMP_SusC/RagA_CS"/>
</dbReference>
<gene>
    <name evidence="13" type="ORF">F3F73_17785</name>
</gene>
<feature type="domain" description="TonB-dependent receptor plug" evidence="12">
    <location>
        <begin position="218"/>
        <end position="344"/>
    </location>
</feature>
<keyword evidence="9 11" id="KW-0472">Membrane</keyword>
<dbReference type="GO" id="GO:0009279">
    <property type="term" value="C:cell outer membrane"/>
    <property type="evidence" value="ECO:0007669"/>
    <property type="project" value="UniProtKB-SubCell"/>
</dbReference>
<evidence type="ECO:0000256" key="7">
    <source>
        <dbReference type="ARBA" id="ARBA00023065"/>
    </source>
</evidence>
<evidence type="ECO:0000256" key="1">
    <source>
        <dbReference type="ARBA" id="ARBA00004571"/>
    </source>
</evidence>
<dbReference type="PANTHER" id="PTHR32552:SF81">
    <property type="entry name" value="TONB-DEPENDENT OUTER MEMBRANE RECEPTOR"/>
    <property type="match status" value="1"/>
</dbReference>
<evidence type="ECO:0000256" key="10">
    <source>
        <dbReference type="ARBA" id="ARBA00023237"/>
    </source>
</evidence>
<evidence type="ECO:0000256" key="4">
    <source>
        <dbReference type="ARBA" id="ARBA00022496"/>
    </source>
</evidence>
<dbReference type="GO" id="GO:0006826">
    <property type="term" value="P:iron ion transport"/>
    <property type="evidence" value="ECO:0007669"/>
    <property type="project" value="UniProtKB-KW"/>
</dbReference>
<name>A0A7J4XFL3_9BACE</name>
<dbReference type="InterPro" id="IPR023996">
    <property type="entry name" value="TonB-dep_OMP_SusC/RagA"/>
</dbReference>
<keyword evidence="3 11" id="KW-1134">Transmembrane beta strand</keyword>
<keyword evidence="10 11" id="KW-0998">Cell outer membrane</keyword>
<evidence type="ECO:0000256" key="11">
    <source>
        <dbReference type="PROSITE-ProRule" id="PRU01360"/>
    </source>
</evidence>
<dbReference type="InterPro" id="IPR039426">
    <property type="entry name" value="TonB-dep_rcpt-like"/>
</dbReference>
<evidence type="ECO:0000256" key="3">
    <source>
        <dbReference type="ARBA" id="ARBA00022452"/>
    </source>
</evidence>
<proteinExistence type="inferred from homology"/>
<evidence type="ECO:0000259" key="12">
    <source>
        <dbReference type="Pfam" id="PF07715"/>
    </source>
</evidence>
<protein>
    <submittedName>
        <fullName evidence="13">SusC/RagA family TonB-linked outer membrane protein</fullName>
    </submittedName>
</protein>
<evidence type="ECO:0000313" key="14">
    <source>
        <dbReference type="Proteomes" id="UP000422221"/>
    </source>
</evidence>
<organism evidence="13 14">
    <name type="scientific">Bacteroides salyersiae</name>
    <dbReference type="NCBI Taxonomy" id="291644"/>
    <lineage>
        <taxon>Bacteria</taxon>
        <taxon>Pseudomonadati</taxon>
        <taxon>Bacteroidota</taxon>
        <taxon>Bacteroidia</taxon>
        <taxon>Bacteroidales</taxon>
        <taxon>Bacteroidaceae</taxon>
        <taxon>Bacteroides</taxon>
    </lineage>
</organism>
<dbReference type="Gene3D" id="2.40.170.20">
    <property type="entry name" value="TonB-dependent receptor, beta-barrel domain"/>
    <property type="match status" value="1"/>
</dbReference>
<dbReference type="RefSeq" id="WP_130059572.1">
    <property type="nucleotide sequence ID" value="NZ_JADNPJ010000017.1"/>
</dbReference>
<dbReference type="NCBIfam" id="TIGR04057">
    <property type="entry name" value="SusC_RagA_signa"/>
    <property type="match status" value="1"/>
</dbReference>
<dbReference type="Gene3D" id="2.60.40.1120">
    <property type="entry name" value="Carboxypeptidase-like, regulatory domain"/>
    <property type="match status" value="1"/>
</dbReference>
<evidence type="ECO:0000256" key="2">
    <source>
        <dbReference type="ARBA" id="ARBA00022448"/>
    </source>
</evidence>
<evidence type="ECO:0000256" key="9">
    <source>
        <dbReference type="ARBA" id="ARBA00023136"/>
    </source>
</evidence>
<comment type="subcellular location">
    <subcellularLocation>
        <location evidence="1 11">Cell outer membrane</location>
        <topology evidence="1 11">Multi-pass membrane protein</topology>
    </subcellularLocation>
</comment>
<dbReference type="Proteomes" id="UP000422221">
    <property type="component" value="Unassembled WGS sequence"/>
</dbReference>
<dbReference type="EMBL" id="VWMK01000019">
    <property type="protein sequence ID" value="KAA3760719.1"/>
    <property type="molecule type" value="Genomic_DNA"/>
</dbReference>
<evidence type="ECO:0000256" key="6">
    <source>
        <dbReference type="ARBA" id="ARBA00023004"/>
    </source>
</evidence>
<accession>A0A7J4XFL3</accession>
<keyword evidence="2 11" id="KW-0813">Transport</keyword>
<keyword evidence="6" id="KW-0408">Iron</keyword>
<dbReference type="InterPro" id="IPR008969">
    <property type="entry name" value="CarboxyPept-like_regulatory"/>
</dbReference>
<comment type="caution">
    <text evidence="13">The sequence shown here is derived from an EMBL/GenBank/DDBJ whole genome shotgun (WGS) entry which is preliminary data.</text>
</comment>
<keyword evidence="8" id="KW-0798">TonB box</keyword>
<dbReference type="AlphaFoldDB" id="A0A7J4XFL3"/>
<dbReference type="InterPro" id="IPR036942">
    <property type="entry name" value="Beta-barrel_TonB_sf"/>
</dbReference>
<dbReference type="SUPFAM" id="SSF56935">
    <property type="entry name" value="Porins"/>
    <property type="match status" value="1"/>
</dbReference>
<dbReference type="InterPro" id="IPR012910">
    <property type="entry name" value="Plug_dom"/>
</dbReference>
<dbReference type="InterPro" id="IPR037066">
    <property type="entry name" value="Plug_dom_sf"/>
</dbReference>
<comment type="similarity">
    <text evidence="11">Belongs to the TonB-dependent receptor family.</text>
</comment>
<dbReference type="SUPFAM" id="SSF49464">
    <property type="entry name" value="Carboxypeptidase regulatory domain-like"/>
    <property type="match status" value="1"/>
</dbReference>
<keyword evidence="4" id="KW-0410">Iron transport</keyword>
<evidence type="ECO:0000313" key="13">
    <source>
        <dbReference type="EMBL" id="KAA3760719.1"/>
    </source>
</evidence>
<dbReference type="Pfam" id="PF07715">
    <property type="entry name" value="Plug"/>
    <property type="match status" value="1"/>
</dbReference>
<keyword evidence="5 11" id="KW-0812">Transmembrane</keyword>
<evidence type="ECO:0000256" key="5">
    <source>
        <dbReference type="ARBA" id="ARBA00022692"/>
    </source>
</evidence>
<dbReference type="PROSITE" id="PS52016">
    <property type="entry name" value="TONB_DEPENDENT_REC_3"/>
    <property type="match status" value="1"/>
</dbReference>